<reference evidence="2" key="1">
    <citation type="submission" date="2025-08" db="UniProtKB">
        <authorList>
            <consortium name="RefSeq"/>
        </authorList>
    </citation>
    <scope>IDENTIFICATION</scope>
    <source>
        <strain evidence="2">Tuebingen</strain>
        <tissue evidence="2">Fibroblasts and whole tissue</tissue>
    </source>
</reference>
<evidence type="ECO:0000313" key="3">
    <source>
        <dbReference type="ZFIN" id="ZDB-GENE-091204-92"/>
    </source>
</evidence>
<dbReference type="SUPFAM" id="SSF69322">
    <property type="entry name" value="Tricorn protease domain 2"/>
    <property type="match status" value="1"/>
</dbReference>
<dbReference type="OrthoDB" id="5974632at2759"/>
<accession>A0A8M9Q691</accession>
<dbReference type="GO" id="GO:0060271">
    <property type="term" value="P:cilium assembly"/>
    <property type="evidence" value="ECO:0000318"/>
    <property type="project" value="GO_Central"/>
</dbReference>
<dbReference type="Proteomes" id="UP000000437">
    <property type="component" value="Chromosome 10"/>
</dbReference>
<name>A0A8M9Q691_DANRE</name>
<protein>
    <submittedName>
        <fullName evidence="2">Ciliogenesis and planar polarity effector 1 isoform X1</fullName>
    </submittedName>
</protein>
<keyword evidence="1" id="KW-1185">Reference proteome</keyword>
<dbReference type="AGR" id="ZFIN:ZDB-GENE-091204-92"/>
<dbReference type="PANTHER" id="PTHR14492">
    <property type="entry name" value="JBTS17"/>
    <property type="match status" value="1"/>
</dbReference>
<dbReference type="KEGG" id="dre:792625"/>
<dbReference type="GO" id="GO:0035869">
    <property type="term" value="C:ciliary transition zone"/>
    <property type="evidence" value="ECO:0000318"/>
    <property type="project" value="GO_Central"/>
</dbReference>
<gene>
    <name evidence="2 3" type="primary">cplane1</name>
</gene>
<evidence type="ECO:0000313" key="2">
    <source>
        <dbReference type="RefSeq" id="XP_021334903.2"/>
    </source>
</evidence>
<dbReference type="InterPro" id="IPR028236">
    <property type="entry name" value="CPLANE1"/>
</dbReference>
<dbReference type="CTD" id="65250"/>
<dbReference type="PANTHER" id="PTHR14492:SF4">
    <property type="entry name" value="CILIOGENESIS AND PLANAR POLARITY EFFECTOR 1"/>
    <property type="match status" value="1"/>
</dbReference>
<organism evidence="1 2">
    <name type="scientific">Danio rerio</name>
    <name type="common">Zebrafish</name>
    <name type="synonym">Brachydanio rerio</name>
    <dbReference type="NCBI Taxonomy" id="7955"/>
    <lineage>
        <taxon>Eukaryota</taxon>
        <taxon>Metazoa</taxon>
        <taxon>Chordata</taxon>
        <taxon>Craniata</taxon>
        <taxon>Vertebrata</taxon>
        <taxon>Euteleostomi</taxon>
        <taxon>Actinopterygii</taxon>
        <taxon>Neopterygii</taxon>
        <taxon>Teleostei</taxon>
        <taxon>Ostariophysi</taxon>
        <taxon>Cypriniformes</taxon>
        <taxon>Danionidae</taxon>
        <taxon>Danioninae</taxon>
        <taxon>Danio</taxon>
    </lineage>
</organism>
<dbReference type="RefSeq" id="XP_021334903.2">
    <property type="nucleotide sequence ID" value="XM_021479228.3"/>
</dbReference>
<evidence type="ECO:0000313" key="1">
    <source>
        <dbReference type="Proteomes" id="UP000000437"/>
    </source>
</evidence>
<dbReference type="Pfam" id="PF15392">
    <property type="entry name" value="Joubert"/>
    <property type="match status" value="1"/>
</dbReference>
<proteinExistence type="predicted"/>
<sequence length="3034" mass="336796">MLQGGERLDVLPNSPEVPRMEVKLEVLLSSSIKRRKPWPRFCWLGREKEGVFLLDDNRISEIHLSSGRTKKKTPKLQPLLQRVVTMSASQNGMWLAGLLVSGELFLWNKDKDLLKTVSAVPEVHQLLSHIKASLSPVPLSLLVSESAQRVVLAALTGQVFLWECSAPQDLSGPRDGIIAGHWSQISCQENTPLPSTADKEASLHCVLVKSQAVGDVCLSAFVFTAEAQLIVTFLKIQWDSTWDSKLGSAGFRVNWISKSYPLNQLQPPCKPVKSRGALVPAFSPDGQLLAVVLNQKDPRATQVLFISTLNFVTVSSLLGGCGVKVLSIPAKYVRSYWVCCVSWMAEGLYLACVLRRGSLLMLARLAGLVSLSTTGSSLEFSASHFLPLHPLVTYRPPGSQQAEDGGQCSSSVSLRDPLRQRYSVTCHHLQPFLLVSDGYMVTVLRMSRRPSAAALVSSLLMDAAQGLEDMRRSLAASQPQARSWLESMSSLTLTGSFVALKEKESLLSTLPLYLQDTGDSERAQDEEDSDEAPCVRSHMEDEGRLEFASMFDTLHAHTHSPTHAEPLDLKGLHRSVITAWALCVSLSVPQPERLLRFSILCIGRLMKLLQLSDSSRRTRGSWVTPTIHTFRTLLGFLPWDASRSCLNIAVELCRCFVEMFLPISAAVSSQSFSAALLVLQQASQSINQTYSLLPRTVHYGEDDQLTYSSDMFSVPVLREDADAGMPPQTAPSKRLLVIWREVYRQALGYQEELHHSRGQAGVKGEIEKMSLIIPQIQQALQSAGERLEESHALCCFTGEQHFILGEYSESVRVWRNQLWAERERAGLMACYLETRCCLALLYCQLFQYRLRDAQALCDRLALLLHPQTGPEEQQTECDELVLDAVGREAACAVVQSLARFMAAYFTNQPLFILPPHNVDVLPPLHLPHPAAARVVELSQSRVSMSLRSDQLSEVWTVDYALELLLLGGLMPEAVWMAQRLGDWKMAASLSLAYSRYCSSRLDFSRLQWRELHLPSELKPAEIFQEQLEVLLSPALESEGETHSDAADVEDVDTLQASVQEILKASVMAELDVLSQPITSLLDAAKERATSLSALVPAAFYLPAPPLYCPQPSANTQDHIEDPALLQERACRSQVSGLLQKLLLLFRASHSSRPAAQWYISSLKQCRHALNKIQKRASVPKAELIPDGLKKFSTHDGFFHSGDPDSVTAQIIMCFRELCALCWMLHVRDQLSVSCRKYQSLRKQEKSTQLSARSVSDLCVEALCWARRLLPFCRFLNAEETLQDLVLSLLSELTPSRLTAETLARVFPDELESVRVPLREKYTSLLQRLKPVTVPVNSTADEDGESVMVVVQDELRRWRRELQRREKSVCAAEPYLWEREEEEDRGAAGVSILHRLSLGTSLSDSTLTDCGRPLVYSEGDTLSEPLTPQQHNNSKSKLHDAPEKSTRHRKGKRSCSIEPSESKPRAPTVGSWDFELEDDEFLLFLDLFLSYVLEKDRLEAEEFPLLSSFCQPLRSHELHSVNFDMLTALRRRQRDGRKTSTHLPLFRAGRCFQTVPITPERPQSGTTTNTGGPHGKHQGLFSLRQQAALMPKGNLSDVKIVPQAEVDVQIELDSSLESRFPDLARLLEWMMRWAERRVLLRKTTEGRGLVVMRVRGSSPAVLTALELLERRYSAALLGENTHHTHSTHRSELHQREESDVPLLPSITDWRRSQESNLETSDTRSAEMPITHQHSQSHDVDEAEGVDETEDLLSEHEDTLISDQQSHITELRGDVRHTTAAEHGESSVDDVTELSLANQSRAHRDQALTMADLESQDSDEQSLQSLSEADDQVSSGAHRCEASESESSRMMKAVQTQSGAPPEAHREAQSDGVRQLLQDELFRLVQLQQINFMSLMQVVGASFANLPLPQANLHQPGGIPPQPSSVTQNIQQNFRDDTNQPTQECRPDRVGNSQDDDQRAEIGQRNPPSKTQEIEHLTIRSDWPEDAQTNSRSFIPTSQGLLTTANHQASCSKKVSEGQPRAAPQAHGLRLLQLHPPQTLLPRPAAPPPPHHAPFPHAPPSSYAPPSTYAPPPVHATPPYAQPPSSSHALPPPHHAPPSLHAPPLHDPPTVHAPPSPHAPPSLHAPPLHSPPSRLAPPYYAPPPHSHALPLSHAPLPHAPPPPHLPVKQAWGQSGSALGVDYSAAPPSHLPQRTAGAPESLRLPPAAPRSAPVGLPLLRFHPDAQRPVTLPHIPQTPALKPPNLSSTAANQYYPRIQLLHREPDPPCLRFSSAPVRTPRLIPLEDLLRWSSVKQTRAEPKLQRIKTEPVPQNQSSSSPSSKRKKRREEKNQEQKPGVTFRPEDSIIPPDEPAEDEPDQDDGYTIPSGVFDSELSGLPLLDKAYVTSAELHAFASTQKRPAEIQDASTNTEADPPRSITDKAVSVQIPPSPSMPSAPEGGLLDVAPVVPPDVFMNLRYAKEKPSDQPENSSRPESDHGGVTLSPEGRRFINVVDLTDESLLENLPQSPPTSAQLHLLAASVVNHAPNPSHTFTPNTPEEIPEPSVVCTSPEAVLSGDPVTLSVLAGVRAPRYSLEQVMTGVRASRDPLEQIMMSRSQISARLSEMDNQLLRLQSIADHMDREFANTRLLVNHIETHSPLLTASVEKKPLSSSLRVIQEVRSFCPSASHSGVTADPQRGDQELLSSPELRSVHHLHSPLTVKPEQCDPDTNQDLMASLLEDPGRAADETLGVSGLSDVKDILSELIRDGALSRSVLGLSRSDTLHPSRSGVRMEDQRRDVRMWMRRKQRERLSEYRKQREEKRERERRPFVSPHTRTVTSVDLAANRKTKEERDRLILQEHHEQRARDACSLISDLLNTPLHQHTPAQHTLRSRSQSSGKQKRFSSSPSGAHTLGKTVVLQRKPAVKPHGSLSGRLGLHRPASALPADRLSQVTRRGMLSDNRNRQNRSVQHKMGSGVQSSSVKQDLQAGVEDTDELNTESVWSPADQEHRILMLDPQHNTPDLLDLDALSPLSSGSVLSRLDWAEIERLVADEQQQD</sequence>
<dbReference type="ZFIN" id="ZDB-GENE-091204-92">
    <property type="gene designation" value="cplane1"/>
</dbReference>